<dbReference type="Proteomes" id="UP000238217">
    <property type="component" value="Unassembled WGS sequence"/>
</dbReference>
<evidence type="ECO:0000256" key="2">
    <source>
        <dbReference type="ARBA" id="ARBA00022722"/>
    </source>
</evidence>
<comment type="caution">
    <text evidence="5">The sequence shown here is derived from an EMBL/GenBank/DDBJ whole genome shotgun (WGS) entry which is preliminary data.</text>
</comment>
<dbReference type="PROSITE" id="PS51257">
    <property type="entry name" value="PROKAR_LIPOPROTEIN"/>
    <property type="match status" value="1"/>
</dbReference>
<evidence type="ECO:0000256" key="3">
    <source>
        <dbReference type="ARBA" id="ARBA00022801"/>
    </source>
</evidence>
<dbReference type="InterPro" id="IPR011856">
    <property type="entry name" value="tRNA_endonuc-like_dom_sf"/>
</dbReference>
<keyword evidence="6" id="KW-1185">Reference proteome</keyword>
<dbReference type="GO" id="GO:0004518">
    <property type="term" value="F:nuclease activity"/>
    <property type="evidence" value="ECO:0007669"/>
    <property type="project" value="UniProtKB-KW"/>
</dbReference>
<evidence type="ECO:0000313" key="6">
    <source>
        <dbReference type="Proteomes" id="UP000238217"/>
    </source>
</evidence>
<keyword evidence="3" id="KW-0378">Hydrolase</keyword>
<dbReference type="OrthoDB" id="4200941at2"/>
<dbReference type="RefSeq" id="WP_106123087.1">
    <property type="nucleotide sequence ID" value="NZ_PVTY01000009.1"/>
</dbReference>
<evidence type="ECO:0000259" key="4">
    <source>
        <dbReference type="SMART" id="SM00990"/>
    </source>
</evidence>
<dbReference type="GO" id="GO:0016788">
    <property type="term" value="F:hydrolase activity, acting on ester bonds"/>
    <property type="evidence" value="ECO:0007669"/>
    <property type="project" value="InterPro"/>
</dbReference>
<dbReference type="InterPro" id="IPR014883">
    <property type="entry name" value="VRR_NUC"/>
</dbReference>
<name>A0A2T0YJ69_9MICC</name>
<sequence length="121" mass="13665">MRAAEYRARHMTEGDLQTAVCGLLTACGWHWFHDTDSRRNRAGLPDIVAVHPRGLFIAVELKGPRTPVNDKQQQWADALERFEARTHPAACFTGIIRPHDWDTGPLQRFIREAPSVPLTAP</sequence>
<dbReference type="GO" id="GO:0003676">
    <property type="term" value="F:nucleic acid binding"/>
    <property type="evidence" value="ECO:0007669"/>
    <property type="project" value="InterPro"/>
</dbReference>
<dbReference type="AlphaFoldDB" id="A0A2T0YJ69"/>
<dbReference type="SMART" id="SM00990">
    <property type="entry name" value="VRR_NUC"/>
    <property type="match status" value="1"/>
</dbReference>
<gene>
    <name evidence="5" type="ORF">BCL67_10984</name>
</gene>
<dbReference type="EMBL" id="PVTY01000009">
    <property type="protein sequence ID" value="PRZ15163.1"/>
    <property type="molecule type" value="Genomic_DNA"/>
</dbReference>
<evidence type="ECO:0000256" key="1">
    <source>
        <dbReference type="ARBA" id="ARBA00001946"/>
    </source>
</evidence>
<organism evidence="5 6">
    <name type="scientific">Nesterenkonia sandarakina</name>
    <dbReference type="NCBI Taxonomy" id="272918"/>
    <lineage>
        <taxon>Bacteria</taxon>
        <taxon>Bacillati</taxon>
        <taxon>Actinomycetota</taxon>
        <taxon>Actinomycetes</taxon>
        <taxon>Micrococcales</taxon>
        <taxon>Micrococcaceae</taxon>
        <taxon>Nesterenkonia</taxon>
    </lineage>
</organism>
<proteinExistence type="predicted"/>
<feature type="domain" description="VRR-NUC" evidence="4">
    <location>
        <begin position="11"/>
        <end position="96"/>
    </location>
</feature>
<keyword evidence="2" id="KW-0540">Nuclease</keyword>
<reference evidence="5 6" key="1">
    <citation type="submission" date="2018-03" db="EMBL/GenBank/DDBJ databases">
        <title>Comparative analysis of microorganisms from saline springs in Andes Mountain Range, Colombia.</title>
        <authorList>
            <person name="Rubin E."/>
        </authorList>
    </citation>
    <scope>NUCLEOTIDE SEQUENCE [LARGE SCALE GENOMIC DNA]</scope>
    <source>
        <strain evidence="5 6">CG 35</strain>
    </source>
</reference>
<comment type="cofactor">
    <cofactor evidence="1">
        <name>Mg(2+)</name>
        <dbReference type="ChEBI" id="CHEBI:18420"/>
    </cofactor>
</comment>
<accession>A0A2T0YJ69</accession>
<dbReference type="Gene3D" id="3.40.1350.10">
    <property type="match status" value="1"/>
</dbReference>
<evidence type="ECO:0000313" key="5">
    <source>
        <dbReference type="EMBL" id="PRZ15163.1"/>
    </source>
</evidence>
<dbReference type="Pfam" id="PF08774">
    <property type="entry name" value="VRR_NUC"/>
    <property type="match status" value="1"/>
</dbReference>
<protein>
    <submittedName>
        <fullName evidence="5">VRR-NUC domain-containing protein</fullName>
    </submittedName>
</protein>